<dbReference type="Gene3D" id="3.40.190.10">
    <property type="entry name" value="Periplasmic binding protein-like II"/>
    <property type="match status" value="1"/>
</dbReference>
<comment type="caution">
    <text evidence="7">The sequence shown here is derived from an EMBL/GenBank/DDBJ whole genome shotgun (WGS) entry which is preliminary data.</text>
</comment>
<evidence type="ECO:0000256" key="2">
    <source>
        <dbReference type="ARBA" id="ARBA00008520"/>
    </source>
</evidence>
<name>A0A255EJD4_9ACTN</name>
<evidence type="ECO:0008006" key="9">
    <source>
        <dbReference type="Google" id="ProtNLM"/>
    </source>
</evidence>
<dbReference type="AlphaFoldDB" id="A0A255EJD4"/>
<dbReference type="InterPro" id="IPR006311">
    <property type="entry name" value="TAT_signal"/>
</dbReference>
<dbReference type="RefSeq" id="WP_094453529.1">
    <property type="nucleotide sequence ID" value="NZ_NMVJ01000006.1"/>
</dbReference>
<dbReference type="SUPFAM" id="SSF53850">
    <property type="entry name" value="Periplasmic binding protein-like II"/>
    <property type="match status" value="1"/>
</dbReference>
<keyword evidence="4 6" id="KW-0732">Signal</keyword>
<dbReference type="Pfam" id="PF01547">
    <property type="entry name" value="SBP_bac_1"/>
    <property type="match status" value="1"/>
</dbReference>
<accession>A0A255EJD4</accession>
<gene>
    <name evidence="7" type="ORF">CGZ91_06430</name>
</gene>
<dbReference type="PANTHER" id="PTHR43649">
    <property type="entry name" value="ARABINOSE-BINDING PROTEIN-RELATED"/>
    <property type="match status" value="1"/>
</dbReference>
<feature type="signal peptide" evidence="6">
    <location>
        <begin position="1"/>
        <end position="22"/>
    </location>
</feature>
<sequence>MSFTLNRRSLLAAGLSAGALLAAGCSTNSGPGGESDGSAPDQSKAPTYRPVTLAEPDLPGSDLVNPGYFTYPSDPTPAYDSPPAADLDSVSILYNTFVPVPNGPDGSSFWRLAQDGLGTELKLQPTPNSEYGKVFPVIVASGDMPDVMMFKPNQARATEMIDSLFADLGPYLTGDAALDYPHLANIPTPSWRAAISGQKLFAVPQPRDVAGGMTYIREDLFEKAGLNPEPANGEELIQLLRDIKATGNDAWGWSNVPLLHTVLLGMMGAPNVWRAEEDGSFTSHYPSAEYREALLIIRDAFKAGLFHPNAASATYSQFRDHFFAGQTWMHNDGPAGWDLFVRSVGDRGTVGTMIPPAWEGGGQTPQWAGKGYLNLTVISNQVPEEKLPQILKVLDYFAAPIGSMEHLQRKFGEEGTDHTWEAGGPELTEEGQRNLMDFQYIVDSPLILGPGDEESVRMRHQWYTDITKNLIYDDSIGLVSETANNDGGPLTTAISDAAKAVMFDRGPVEDYDKAIDDWNNRGGAQIAEEYAEAYAARQAGN</sequence>
<dbReference type="EMBL" id="NMVJ01000006">
    <property type="protein sequence ID" value="OYN91091.1"/>
    <property type="molecule type" value="Genomic_DNA"/>
</dbReference>
<protein>
    <recommendedName>
        <fullName evidence="9">Extracellular solute-binding protein</fullName>
    </recommendedName>
</protein>
<organism evidence="7 8">
    <name type="scientific">Parenemella sanctibonifatiensis</name>
    <dbReference type="NCBI Taxonomy" id="2016505"/>
    <lineage>
        <taxon>Bacteria</taxon>
        <taxon>Bacillati</taxon>
        <taxon>Actinomycetota</taxon>
        <taxon>Actinomycetes</taxon>
        <taxon>Propionibacteriales</taxon>
        <taxon>Propionibacteriaceae</taxon>
        <taxon>Parenemella</taxon>
    </lineage>
</organism>
<reference evidence="7 8" key="1">
    <citation type="submission" date="2017-07" db="EMBL/GenBank/DDBJ databases">
        <title>Draft whole genome sequences of clinical Proprionibacteriaceae strains.</title>
        <authorList>
            <person name="Bernier A.-M."/>
            <person name="Bernard K."/>
            <person name="Domingo M.-C."/>
        </authorList>
    </citation>
    <scope>NUCLEOTIDE SEQUENCE [LARGE SCALE GENOMIC DNA]</scope>
    <source>
        <strain evidence="7 8">NML 150081</strain>
    </source>
</reference>
<feature type="chain" id="PRO_5012400434" description="Extracellular solute-binding protein" evidence="6">
    <location>
        <begin position="23"/>
        <end position="541"/>
    </location>
</feature>
<dbReference type="InterPro" id="IPR050490">
    <property type="entry name" value="Bact_solute-bd_prot1"/>
</dbReference>
<dbReference type="InterPro" id="IPR006059">
    <property type="entry name" value="SBP"/>
</dbReference>
<proteinExistence type="inferred from homology"/>
<comment type="subcellular location">
    <subcellularLocation>
        <location evidence="1">Cell envelope</location>
    </subcellularLocation>
</comment>
<evidence type="ECO:0000313" key="8">
    <source>
        <dbReference type="Proteomes" id="UP000216300"/>
    </source>
</evidence>
<evidence type="ECO:0000256" key="1">
    <source>
        <dbReference type="ARBA" id="ARBA00004196"/>
    </source>
</evidence>
<dbReference type="Proteomes" id="UP000216300">
    <property type="component" value="Unassembled WGS sequence"/>
</dbReference>
<evidence type="ECO:0000313" key="7">
    <source>
        <dbReference type="EMBL" id="OYN91091.1"/>
    </source>
</evidence>
<dbReference type="PROSITE" id="PS51318">
    <property type="entry name" value="TAT"/>
    <property type="match status" value="1"/>
</dbReference>
<evidence type="ECO:0000256" key="4">
    <source>
        <dbReference type="ARBA" id="ARBA00022729"/>
    </source>
</evidence>
<feature type="region of interest" description="Disordered" evidence="5">
    <location>
        <begin position="28"/>
        <end position="59"/>
    </location>
</feature>
<dbReference type="OrthoDB" id="3714110at2"/>
<dbReference type="PANTHER" id="PTHR43649:SF31">
    <property type="entry name" value="SN-GLYCEROL-3-PHOSPHATE-BINDING PERIPLASMIC PROTEIN UGPB"/>
    <property type="match status" value="1"/>
</dbReference>
<evidence type="ECO:0000256" key="6">
    <source>
        <dbReference type="SAM" id="SignalP"/>
    </source>
</evidence>
<dbReference type="PROSITE" id="PS51257">
    <property type="entry name" value="PROKAR_LIPOPROTEIN"/>
    <property type="match status" value="1"/>
</dbReference>
<dbReference type="GO" id="GO:0030313">
    <property type="term" value="C:cell envelope"/>
    <property type="evidence" value="ECO:0007669"/>
    <property type="project" value="UniProtKB-SubCell"/>
</dbReference>
<evidence type="ECO:0000256" key="3">
    <source>
        <dbReference type="ARBA" id="ARBA00022448"/>
    </source>
</evidence>
<comment type="similarity">
    <text evidence="2">Belongs to the bacterial solute-binding protein 1 family.</text>
</comment>
<keyword evidence="8" id="KW-1185">Reference proteome</keyword>
<evidence type="ECO:0000256" key="5">
    <source>
        <dbReference type="SAM" id="MobiDB-lite"/>
    </source>
</evidence>
<keyword evidence="3" id="KW-0813">Transport</keyword>